<dbReference type="PANTHER" id="PTHR30454:SF0">
    <property type="entry name" value="4-HYDROXY-3-METHYLBUT-2-EN-1-YL DIPHOSPHATE SYNTHASE (FERREDOXIN), CHLOROPLASTIC"/>
    <property type="match status" value="1"/>
</dbReference>
<evidence type="ECO:0000256" key="6">
    <source>
        <dbReference type="ARBA" id="ARBA00023229"/>
    </source>
</evidence>
<feature type="binding site" evidence="7">
    <location>
        <position position="350"/>
    </location>
    <ligand>
        <name>[4Fe-4S] cluster</name>
        <dbReference type="ChEBI" id="CHEBI:49883"/>
    </ligand>
</feature>
<dbReference type="HAMAP" id="MF_00159">
    <property type="entry name" value="IspG"/>
    <property type="match status" value="1"/>
</dbReference>
<dbReference type="NCBIfam" id="NF001540">
    <property type="entry name" value="PRK00366.1"/>
    <property type="match status" value="1"/>
</dbReference>
<comment type="pathway">
    <text evidence="7">Isoprenoid biosynthesis; isopentenyl diphosphate biosynthesis via DXP pathway; isopentenyl diphosphate from 1-deoxy-D-xylulose 5-phosphate: step 5/6.</text>
</comment>
<evidence type="ECO:0000259" key="8">
    <source>
        <dbReference type="Pfam" id="PF04551"/>
    </source>
</evidence>
<proteinExistence type="inferred from homology"/>
<keyword evidence="4 7" id="KW-0408">Iron</keyword>
<dbReference type="GO" id="GO:0019288">
    <property type="term" value="P:isopentenyl diphosphate biosynthetic process, methylerythritol 4-phosphate pathway"/>
    <property type="evidence" value="ECO:0007669"/>
    <property type="project" value="UniProtKB-UniRule"/>
</dbReference>
<dbReference type="InterPro" id="IPR058578">
    <property type="entry name" value="IspG_TIM"/>
</dbReference>
<dbReference type="Proteomes" id="UP000231987">
    <property type="component" value="Unassembled WGS sequence"/>
</dbReference>
<sequence length="417" mass="44567">MSSAFDFEPQPRRASVAVDVGGVIVGGGAPVVVQSMTNTDTADIDATVAQVAALHKAGSELVRITVDRDESAAAVPKIRERLLRLGMDVPLVGDFHYIGHKLLADYPACAEALAKYRINPGNVGFKDKKDKQFAQIIEMAIRYDKPVRIGVNWGSLDQELLTRLMDANQANGSPLTAQQVMRETIVQSALLSAELAEELGLPRNRIILSAKVSGVQDLIAVYAMLAARSDHALHLGLTEAGMGTKGIVASSASLGILMQQGIGDTIRISLTPEPGGDRTREVQVAQELLQVMGFRQFIPVVAACPGCGRTTSTVFQELAQKIQEDIRASMPVWREKYPGVEALKVAVMGCIVNGPGESKHADIGISLPGTGEMPAAPVFIDGQKALTLRGPKIAEDFQLLVADYIEKRFGHGQAAAE</sequence>
<dbReference type="AlphaFoldDB" id="A0A2J0Z0U4"/>
<dbReference type="GO" id="GO:0005506">
    <property type="term" value="F:iron ion binding"/>
    <property type="evidence" value="ECO:0007669"/>
    <property type="project" value="InterPro"/>
</dbReference>
<comment type="caution">
    <text evidence="10">The sequence shown here is derived from an EMBL/GenBank/DDBJ whole genome shotgun (WGS) entry which is preliminary data.</text>
</comment>
<comment type="function">
    <text evidence="7">Converts 2C-methyl-D-erythritol 2,4-cyclodiphosphate (ME-2,4cPP) into 1-hydroxy-2-methyl-2-(E)-butenyl 4-diphosphate.</text>
</comment>
<dbReference type="Pfam" id="PF26540">
    <property type="entry name" value="GcpE_C"/>
    <property type="match status" value="1"/>
</dbReference>
<dbReference type="Pfam" id="PF04551">
    <property type="entry name" value="GcpE"/>
    <property type="match status" value="1"/>
</dbReference>
<evidence type="ECO:0000256" key="2">
    <source>
        <dbReference type="ARBA" id="ARBA00022723"/>
    </source>
</evidence>
<dbReference type="EC" id="1.17.7.3" evidence="7"/>
<dbReference type="Gene3D" id="3.20.20.20">
    <property type="entry name" value="Dihydropteroate synthase-like"/>
    <property type="match status" value="1"/>
</dbReference>
<evidence type="ECO:0000256" key="3">
    <source>
        <dbReference type="ARBA" id="ARBA00023002"/>
    </source>
</evidence>
<dbReference type="FunFam" id="3.30.413.10:FF:000012">
    <property type="entry name" value="4-hydroxy-3-methylbut-2-en-1-yl diphosphate synthase (flavodoxin)"/>
    <property type="match status" value="1"/>
</dbReference>
<dbReference type="InterPro" id="IPR058579">
    <property type="entry name" value="IspG_C"/>
</dbReference>
<dbReference type="GO" id="GO:0016114">
    <property type="term" value="P:terpenoid biosynthetic process"/>
    <property type="evidence" value="ECO:0007669"/>
    <property type="project" value="InterPro"/>
</dbReference>
<feature type="domain" description="IspG TIM-barrel" evidence="8">
    <location>
        <begin position="17"/>
        <end position="286"/>
    </location>
</feature>
<dbReference type="InterPro" id="IPR016425">
    <property type="entry name" value="IspG_bac"/>
</dbReference>
<keyword evidence="6 7" id="KW-0414">Isoprene biosynthesis</keyword>
<dbReference type="EMBL" id="NJGD01000007">
    <property type="protein sequence ID" value="PJR14140.1"/>
    <property type="molecule type" value="Genomic_DNA"/>
</dbReference>
<dbReference type="GO" id="GO:0046429">
    <property type="term" value="F:4-hydroxy-3-methylbut-2-en-1-yl diphosphate synthase activity (ferredoxin)"/>
    <property type="evidence" value="ECO:0007669"/>
    <property type="project" value="UniProtKB-UniRule"/>
</dbReference>
<evidence type="ECO:0000313" key="10">
    <source>
        <dbReference type="EMBL" id="PJR14140.1"/>
    </source>
</evidence>
<keyword evidence="2 7" id="KW-0479">Metal-binding</keyword>
<feature type="binding site" evidence="7">
    <location>
        <position position="304"/>
    </location>
    <ligand>
        <name>[4Fe-4S] cluster</name>
        <dbReference type="ChEBI" id="CHEBI:49883"/>
    </ligand>
</feature>
<name>A0A2J0Z0U4_RHIML</name>
<comment type="catalytic activity">
    <reaction evidence="7">
        <text>(2E)-4-hydroxy-3-methylbut-2-enyl diphosphate + oxidized [flavodoxin] + H2O + 2 H(+) = 2-C-methyl-D-erythritol 2,4-cyclic diphosphate + reduced [flavodoxin]</text>
        <dbReference type="Rhea" id="RHEA:43604"/>
        <dbReference type="Rhea" id="RHEA-COMP:10622"/>
        <dbReference type="Rhea" id="RHEA-COMP:10623"/>
        <dbReference type="ChEBI" id="CHEBI:15377"/>
        <dbReference type="ChEBI" id="CHEBI:15378"/>
        <dbReference type="ChEBI" id="CHEBI:57618"/>
        <dbReference type="ChEBI" id="CHEBI:58210"/>
        <dbReference type="ChEBI" id="CHEBI:58483"/>
        <dbReference type="ChEBI" id="CHEBI:128753"/>
        <dbReference type="EC" id="1.17.7.3"/>
    </reaction>
</comment>
<dbReference type="GO" id="GO:0051539">
    <property type="term" value="F:4 iron, 4 sulfur cluster binding"/>
    <property type="evidence" value="ECO:0007669"/>
    <property type="project" value="UniProtKB-UniRule"/>
</dbReference>
<keyword evidence="3 7" id="KW-0560">Oxidoreductase</keyword>
<keyword evidence="1 7" id="KW-0004">4Fe-4S</keyword>
<dbReference type="PIRSF" id="PIRSF004640">
    <property type="entry name" value="IspG"/>
    <property type="match status" value="1"/>
</dbReference>
<feature type="binding site" evidence="7">
    <location>
        <position position="307"/>
    </location>
    <ligand>
        <name>[4Fe-4S] cluster</name>
        <dbReference type="ChEBI" id="CHEBI:49883"/>
    </ligand>
</feature>
<evidence type="ECO:0000256" key="5">
    <source>
        <dbReference type="ARBA" id="ARBA00023014"/>
    </source>
</evidence>
<accession>A0A2J0Z0U4</accession>
<dbReference type="SUPFAM" id="SSF56014">
    <property type="entry name" value="Nitrite and sulphite reductase 4Fe-4S domain-like"/>
    <property type="match status" value="1"/>
</dbReference>
<evidence type="ECO:0000256" key="4">
    <source>
        <dbReference type="ARBA" id="ARBA00023004"/>
    </source>
</evidence>
<evidence type="ECO:0000259" key="9">
    <source>
        <dbReference type="Pfam" id="PF26540"/>
    </source>
</evidence>
<dbReference type="NCBIfam" id="TIGR00612">
    <property type="entry name" value="ispG_gcpE"/>
    <property type="match status" value="1"/>
</dbReference>
<feature type="binding site" evidence="7">
    <location>
        <position position="357"/>
    </location>
    <ligand>
        <name>[4Fe-4S] cluster</name>
        <dbReference type="ChEBI" id="CHEBI:49883"/>
    </ligand>
</feature>
<dbReference type="InterPro" id="IPR004588">
    <property type="entry name" value="IspG_bac-typ"/>
</dbReference>
<dbReference type="UniPathway" id="UPA00056">
    <property type="reaction ID" value="UER00096"/>
</dbReference>
<organism evidence="10 11">
    <name type="scientific">Rhizobium meliloti</name>
    <name type="common">Ensifer meliloti</name>
    <name type="synonym">Sinorhizobium meliloti</name>
    <dbReference type="NCBI Taxonomy" id="382"/>
    <lineage>
        <taxon>Bacteria</taxon>
        <taxon>Pseudomonadati</taxon>
        <taxon>Pseudomonadota</taxon>
        <taxon>Alphaproteobacteria</taxon>
        <taxon>Hyphomicrobiales</taxon>
        <taxon>Rhizobiaceae</taxon>
        <taxon>Sinorhizobium/Ensifer group</taxon>
        <taxon>Sinorhizobium</taxon>
    </lineage>
</organism>
<feature type="domain" description="IspG C-terminal" evidence="9">
    <location>
        <begin position="301"/>
        <end position="399"/>
    </location>
</feature>
<dbReference type="InterPro" id="IPR011005">
    <property type="entry name" value="Dihydropteroate_synth-like_sf"/>
</dbReference>
<dbReference type="PANTHER" id="PTHR30454">
    <property type="entry name" value="4-HYDROXY-3-METHYLBUT-2-EN-1-YL DIPHOSPHATE SYNTHASE"/>
    <property type="match status" value="1"/>
</dbReference>
<keyword evidence="5 7" id="KW-0411">Iron-sulfur</keyword>
<dbReference type="GO" id="GO:0141197">
    <property type="term" value="F:4-hydroxy-3-methylbut-2-enyl-diphosphate synthase activity (flavodoxin)"/>
    <property type="evidence" value="ECO:0007669"/>
    <property type="project" value="UniProtKB-EC"/>
</dbReference>
<reference evidence="10 11" key="1">
    <citation type="submission" date="2017-06" db="EMBL/GenBank/DDBJ databases">
        <title>Ensifer strains isolated from leguminous trees and herbs display diverse denitrification phenotypes with some acting as strong N2O sinks.</title>
        <authorList>
            <person name="Woliy K."/>
            <person name="Mania D."/>
            <person name="Bakken L.R."/>
            <person name="Frostegard A."/>
        </authorList>
    </citation>
    <scope>NUCLEOTIDE SEQUENCE [LARGE SCALE GENOMIC DNA]</scope>
    <source>
        <strain evidence="10 11">AC50a</strain>
    </source>
</reference>
<comment type="similarity">
    <text evidence="7">Belongs to the IspG family.</text>
</comment>
<comment type="cofactor">
    <cofactor evidence="7">
        <name>[4Fe-4S] cluster</name>
        <dbReference type="ChEBI" id="CHEBI:49883"/>
    </cofactor>
    <text evidence="7">Binds 1 [4Fe-4S] cluster.</text>
</comment>
<dbReference type="Gene3D" id="3.30.413.10">
    <property type="entry name" value="Sulfite Reductase Hemoprotein, domain 1"/>
    <property type="match status" value="1"/>
</dbReference>
<evidence type="ECO:0000256" key="1">
    <source>
        <dbReference type="ARBA" id="ARBA00022485"/>
    </source>
</evidence>
<gene>
    <name evidence="7" type="primary">ispG</name>
    <name evidence="10" type="ORF">CEJ86_17215</name>
</gene>
<evidence type="ECO:0000256" key="7">
    <source>
        <dbReference type="HAMAP-Rule" id="MF_00159"/>
    </source>
</evidence>
<evidence type="ECO:0000313" key="11">
    <source>
        <dbReference type="Proteomes" id="UP000231987"/>
    </source>
</evidence>
<protein>
    <recommendedName>
        <fullName evidence="7">4-hydroxy-3-methylbut-2-en-1-yl diphosphate synthase (flavodoxin)</fullName>
        <ecNumber evidence="7">1.17.7.3</ecNumber>
    </recommendedName>
    <alternativeName>
        <fullName evidence="7">1-hydroxy-2-methyl-2-(E)-butenyl 4-diphosphate synthase</fullName>
    </alternativeName>
</protein>
<dbReference type="InterPro" id="IPR045854">
    <property type="entry name" value="NO2/SO3_Rdtase_4Fe4S_sf"/>
</dbReference>
<dbReference type="RefSeq" id="WP_100672678.1">
    <property type="nucleotide sequence ID" value="NZ_NJGD01000007.1"/>
</dbReference>